<dbReference type="STRING" id="151894.SAMN04488524_4640"/>
<keyword evidence="4" id="KW-1185">Reference proteome</keyword>
<dbReference type="RefSeq" id="WP_144009026.1">
    <property type="nucleotide sequence ID" value="NZ_FWXT01000005.1"/>
</dbReference>
<dbReference type="AlphaFoldDB" id="A0A1W2EAC5"/>
<feature type="chain" id="PRO_5012484201" description="DUF6265 domain-containing protein" evidence="1">
    <location>
        <begin position="22"/>
        <end position="157"/>
    </location>
</feature>
<protein>
    <recommendedName>
        <fullName evidence="2">DUF6265 domain-containing protein</fullName>
    </recommendedName>
</protein>
<evidence type="ECO:0000259" key="2">
    <source>
        <dbReference type="Pfam" id="PF19780"/>
    </source>
</evidence>
<accession>A0A1W2EAC5</accession>
<dbReference type="OrthoDB" id="5382295at2"/>
<name>A0A1W2EAC5_9SPHI</name>
<dbReference type="Proteomes" id="UP000192756">
    <property type="component" value="Unassembled WGS sequence"/>
</dbReference>
<keyword evidence="1" id="KW-0732">Signal</keyword>
<dbReference type="Pfam" id="PF19780">
    <property type="entry name" value="DUF6265"/>
    <property type="match status" value="1"/>
</dbReference>
<dbReference type="EMBL" id="FWXT01000005">
    <property type="protein sequence ID" value="SMD06760.1"/>
    <property type="molecule type" value="Genomic_DNA"/>
</dbReference>
<gene>
    <name evidence="3" type="ORF">SAMN04488524_4640</name>
</gene>
<proteinExistence type="predicted"/>
<organism evidence="3 4">
    <name type="scientific">Pedobacter africanus</name>
    <dbReference type="NCBI Taxonomy" id="151894"/>
    <lineage>
        <taxon>Bacteria</taxon>
        <taxon>Pseudomonadati</taxon>
        <taxon>Bacteroidota</taxon>
        <taxon>Sphingobacteriia</taxon>
        <taxon>Sphingobacteriales</taxon>
        <taxon>Sphingobacteriaceae</taxon>
        <taxon>Pedobacter</taxon>
    </lineage>
</organism>
<evidence type="ECO:0000313" key="4">
    <source>
        <dbReference type="Proteomes" id="UP000192756"/>
    </source>
</evidence>
<reference evidence="4" key="1">
    <citation type="submission" date="2017-04" db="EMBL/GenBank/DDBJ databases">
        <authorList>
            <person name="Varghese N."/>
            <person name="Submissions S."/>
        </authorList>
    </citation>
    <scope>NUCLEOTIDE SEQUENCE [LARGE SCALE GENOMIC DNA]</scope>
    <source>
        <strain evidence="4">DSM 12126</strain>
    </source>
</reference>
<dbReference type="InterPro" id="IPR046232">
    <property type="entry name" value="DUF6265"/>
</dbReference>
<evidence type="ECO:0000256" key="1">
    <source>
        <dbReference type="SAM" id="SignalP"/>
    </source>
</evidence>
<feature type="signal peptide" evidence="1">
    <location>
        <begin position="1"/>
        <end position="21"/>
    </location>
</feature>
<evidence type="ECO:0000313" key="3">
    <source>
        <dbReference type="EMBL" id="SMD06760.1"/>
    </source>
</evidence>
<feature type="domain" description="DUF6265" evidence="2">
    <location>
        <begin position="33"/>
        <end position="139"/>
    </location>
</feature>
<sequence>MKTRTLLLVTALFLLVHTSYAQESNKEKFKKLEWLVGKWIRTNAKAGQSGYETWAKVSDLKLTGKGVTLKGKETIFVEDMSFVEKDNDIYCAVIAGDEKQPVYFKLTALSANSFTCENPKHDFPKKISYQRNGKNIKAVISGNGQSVDYNFVRSEAP</sequence>